<feature type="transmembrane region" description="Helical" evidence="4">
    <location>
        <begin position="55"/>
        <end position="75"/>
    </location>
</feature>
<feature type="compositionally biased region" description="Low complexity" evidence="3">
    <location>
        <begin position="332"/>
        <end position="349"/>
    </location>
</feature>
<reference evidence="5 6" key="1">
    <citation type="submission" date="2019-06" db="EMBL/GenBank/DDBJ databases">
        <title>Whole genome shotgun sequence of Cellulomonas uda NBRC 3747.</title>
        <authorList>
            <person name="Hosoyama A."/>
            <person name="Uohara A."/>
            <person name="Ohji S."/>
            <person name="Ichikawa N."/>
        </authorList>
    </citation>
    <scope>NUCLEOTIDE SEQUENCE [LARGE SCALE GENOMIC DNA]</scope>
    <source>
        <strain evidence="5 6">NBRC 3747</strain>
    </source>
</reference>
<organism evidence="5 6">
    <name type="scientific">Cellulomonas uda</name>
    <dbReference type="NCBI Taxonomy" id="1714"/>
    <lineage>
        <taxon>Bacteria</taxon>
        <taxon>Bacillati</taxon>
        <taxon>Actinomycetota</taxon>
        <taxon>Actinomycetes</taxon>
        <taxon>Micrococcales</taxon>
        <taxon>Cellulomonadaceae</taxon>
        <taxon>Cellulomonas</taxon>
    </lineage>
</organism>
<dbReference type="PANTHER" id="PTHR37313:SF1">
    <property type="entry name" value="UPF0749 PROTEIN RV1823"/>
    <property type="match status" value="1"/>
</dbReference>
<dbReference type="RefSeq" id="WP_244937681.1">
    <property type="nucleotide sequence ID" value="NZ_BJLP01000015.1"/>
</dbReference>
<dbReference type="Pfam" id="PF05949">
    <property type="entry name" value="DUF881"/>
    <property type="match status" value="1"/>
</dbReference>
<comment type="caution">
    <text evidence="5">The sequence shown here is derived from an EMBL/GenBank/DDBJ whole genome shotgun (WGS) entry which is preliminary data.</text>
</comment>
<evidence type="ECO:0000313" key="6">
    <source>
        <dbReference type="Proteomes" id="UP000315842"/>
    </source>
</evidence>
<feature type="coiled-coil region" evidence="2">
    <location>
        <begin position="86"/>
        <end position="120"/>
    </location>
</feature>
<evidence type="ECO:0000313" key="5">
    <source>
        <dbReference type="EMBL" id="GEA80700.1"/>
    </source>
</evidence>
<dbReference type="PANTHER" id="PTHR37313">
    <property type="entry name" value="UPF0749 PROTEIN RV1825"/>
    <property type="match status" value="1"/>
</dbReference>
<keyword evidence="4" id="KW-0472">Membrane</keyword>
<dbReference type="AlphaFoldDB" id="A0A4Y3KCU9"/>
<feature type="compositionally biased region" description="Low complexity" evidence="3">
    <location>
        <begin position="281"/>
        <end position="290"/>
    </location>
</feature>
<dbReference type="InterPro" id="IPR010273">
    <property type="entry name" value="DUF881"/>
</dbReference>
<proteinExistence type="inferred from homology"/>
<evidence type="ECO:0000256" key="4">
    <source>
        <dbReference type="SAM" id="Phobius"/>
    </source>
</evidence>
<evidence type="ECO:0008006" key="7">
    <source>
        <dbReference type="Google" id="ProtNLM"/>
    </source>
</evidence>
<dbReference type="EMBL" id="BJLP01000015">
    <property type="protein sequence ID" value="GEA80700.1"/>
    <property type="molecule type" value="Genomic_DNA"/>
</dbReference>
<sequence length="372" mass="37690">MTTRHTTAERGGRRPDASMTLLNEVYSSSLDEGYALVAARRAAGNATRPYAARRAVVLVVAVGVGLASSAAAIALHQPTAAAQEARELLESSIVDRSEEAAALQEEVAALSSNITALQSALVGPESTLLQEAAAVGVVEAGQVPVAGSGLRVELSDAPDADPDAGDDDARVQDVDLQILVNGLWSAGAEAIAINDQRVTATTAIRSAGSAVLVDLVPLSGPYRVEALGNPVELQTGLARDTAGQLLTALRTTYGIGVDISRQDELSLPGAGQVTLRHATVPDDALPDALRPTPPAADDRATPGPTTDGTLDHGAGTADGSSLDAAADRRAGDAPSRSVSSRGARVAGSATHAAALPAEPQVATVREPGEGQP</sequence>
<keyword evidence="4" id="KW-1133">Transmembrane helix</keyword>
<evidence type="ECO:0000256" key="2">
    <source>
        <dbReference type="SAM" id="Coils"/>
    </source>
</evidence>
<keyword evidence="2" id="KW-0175">Coiled coil</keyword>
<name>A0A4Y3KCU9_CELUD</name>
<comment type="similarity">
    <text evidence="1">Belongs to the UPF0749 family.</text>
</comment>
<evidence type="ECO:0000256" key="3">
    <source>
        <dbReference type="SAM" id="MobiDB-lite"/>
    </source>
</evidence>
<keyword evidence="4" id="KW-0812">Transmembrane</keyword>
<feature type="region of interest" description="Disordered" evidence="3">
    <location>
        <begin position="281"/>
        <end position="372"/>
    </location>
</feature>
<accession>A0A4Y3KCU9</accession>
<protein>
    <recommendedName>
        <fullName evidence="7">DUF881 domain-containing protein</fullName>
    </recommendedName>
</protein>
<dbReference type="Proteomes" id="UP000315842">
    <property type="component" value="Unassembled WGS sequence"/>
</dbReference>
<dbReference type="GO" id="GO:0005886">
    <property type="term" value="C:plasma membrane"/>
    <property type="evidence" value="ECO:0007669"/>
    <property type="project" value="TreeGrafter"/>
</dbReference>
<feature type="compositionally biased region" description="Low complexity" evidence="3">
    <location>
        <begin position="301"/>
        <end position="324"/>
    </location>
</feature>
<keyword evidence="6" id="KW-1185">Reference proteome</keyword>
<dbReference type="Gene3D" id="3.30.70.1880">
    <property type="entry name" value="Protein of unknown function DUF881"/>
    <property type="match status" value="1"/>
</dbReference>
<gene>
    <name evidence="5" type="ORF">CUD01_11440</name>
</gene>
<evidence type="ECO:0000256" key="1">
    <source>
        <dbReference type="ARBA" id="ARBA00009108"/>
    </source>
</evidence>